<name>D8R563_SELML</name>
<evidence type="ECO:0000313" key="1">
    <source>
        <dbReference type="EMBL" id="EFJ32789.1"/>
    </source>
</evidence>
<organism evidence="2">
    <name type="scientific">Selaginella moellendorffii</name>
    <name type="common">Spikemoss</name>
    <dbReference type="NCBI Taxonomy" id="88036"/>
    <lineage>
        <taxon>Eukaryota</taxon>
        <taxon>Viridiplantae</taxon>
        <taxon>Streptophyta</taxon>
        <taxon>Embryophyta</taxon>
        <taxon>Tracheophyta</taxon>
        <taxon>Lycopodiopsida</taxon>
        <taxon>Selaginellales</taxon>
        <taxon>Selaginellaceae</taxon>
        <taxon>Selaginella</taxon>
    </lineage>
</organism>
<keyword evidence="2" id="KW-1185">Reference proteome</keyword>
<dbReference type="Proteomes" id="UP000001514">
    <property type="component" value="Unassembled WGS sequence"/>
</dbReference>
<gene>
    <name evidence="1" type="ORF">SELMODRAFT_407914</name>
</gene>
<reference evidence="1 2" key="1">
    <citation type="journal article" date="2011" name="Science">
        <title>The Selaginella genome identifies genetic changes associated with the evolution of vascular plants.</title>
        <authorList>
            <person name="Banks J.A."/>
            <person name="Nishiyama T."/>
            <person name="Hasebe M."/>
            <person name="Bowman J.L."/>
            <person name="Gribskov M."/>
            <person name="dePamphilis C."/>
            <person name="Albert V.A."/>
            <person name="Aono N."/>
            <person name="Aoyama T."/>
            <person name="Ambrose B.A."/>
            <person name="Ashton N.W."/>
            <person name="Axtell M.J."/>
            <person name="Barker E."/>
            <person name="Barker M.S."/>
            <person name="Bennetzen J.L."/>
            <person name="Bonawitz N.D."/>
            <person name="Chapple C."/>
            <person name="Cheng C."/>
            <person name="Correa L.G."/>
            <person name="Dacre M."/>
            <person name="DeBarry J."/>
            <person name="Dreyer I."/>
            <person name="Elias M."/>
            <person name="Engstrom E.M."/>
            <person name="Estelle M."/>
            <person name="Feng L."/>
            <person name="Finet C."/>
            <person name="Floyd S.K."/>
            <person name="Frommer W.B."/>
            <person name="Fujita T."/>
            <person name="Gramzow L."/>
            <person name="Gutensohn M."/>
            <person name="Harholt J."/>
            <person name="Hattori M."/>
            <person name="Heyl A."/>
            <person name="Hirai T."/>
            <person name="Hiwatashi Y."/>
            <person name="Ishikawa M."/>
            <person name="Iwata M."/>
            <person name="Karol K.G."/>
            <person name="Koehler B."/>
            <person name="Kolukisaoglu U."/>
            <person name="Kubo M."/>
            <person name="Kurata T."/>
            <person name="Lalonde S."/>
            <person name="Li K."/>
            <person name="Li Y."/>
            <person name="Litt A."/>
            <person name="Lyons E."/>
            <person name="Manning G."/>
            <person name="Maruyama T."/>
            <person name="Michael T.P."/>
            <person name="Mikami K."/>
            <person name="Miyazaki S."/>
            <person name="Morinaga S."/>
            <person name="Murata T."/>
            <person name="Mueller-Roeber B."/>
            <person name="Nelson D.R."/>
            <person name="Obara M."/>
            <person name="Oguri Y."/>
            <person name="Olmstead R.G."/>
            <person name="Onodera N."/>
            <person name="Petersen B.L."/>
            <person name="Pils B."/>
            <person name="Prigge M."/>
            <person name="Rensing S.A."/>
            <person name="Riano-Pachon D.M."/>
            <person name="Roberts A.W."/>
            <person name="Sato Y."/>
            <person name="Scheller H.V."/>
            <person name="Schulz B."/>
            <person name="Schulz C."/>
            <person name="Shakirov E.V."/>
            <person name="Shibagaki N."/>
            <person name="Shinohara N."/>
            <person name="Shippen D.E."/>
            <person name="Soerensen I."/>
            <person name="Sotooka R."/>
            <person name="Sugimoto N."/>
            <person name="Sugita M."/>
            <person name="Sumikawa N."/>
            <person name="Tanurdzic M."/>
            <person name="Theissen G."/>
            <person name="Ulvskov P."/>
            <person name="Wakazuki S."/>
            <person name="Weng J.K."/>
            <person name="Willats W.W."/>
            <person name="Wipf D."/>
            <person name="Wolf P.G."/>
            <person name="Yang L."/>
            <person name="Zimmer A.D."/>
            <person name="Zhu Q."/>
            <person name="Mitros T."/>
            <person name="Hellsten U."/>
            <person name="Loque D."/>
            <person name="Otillar R."/>
            <person name="Salamov A."/>
            <person name="Schmutz J."/>
            <person name="Shapiro H."/>
            <person name="Lindquist E."/>
            <person name="Lucas S."/>
            <person name="Rokhsar D."/>
            <person name="Grigoriev I.V."/>
        </authorList>
    </citation>
    <scope>NUCLEOTIDE SEQUENCE [LARGE SCALE GENOMIC DNA]</scope>
</reference>
<dbReference type="KEGG" id="smo:SELMODRAFT_407914"/>
<protein>
    <submittedName>
        <fullName evidence="1">Uncharacterized protein</fullName>
    </submittedName>
</protein>
<dbReference type="InParanoid" id="D8R563"/>
<dbReference type="EMBL" id="GL377572">
    <property type="protein sequence ID" value="EFJ32789.1"/>
    <property type="molecule type" value="Genomic_DNA"/>
</dbReference>
<sequence>MDADSLRMMRKMVSSGQCTIPIMCSDSRRSKTSSGLSRGIKTRSKRKLILRFSLTVLLDLKGAGCFPTKAKAAKIDKAKAEGAASSSHIWGKTNPLKFPAYLYTKGVFKANHPLIKIVSGEELMPAFDKFALPLLVDAQVRRAAIFLCSTEFTRFYKLYGKASNEKQLTEFHHSLVRELEKLTIPSGQTLKKLEGDQLLYESLTGKKRKRTDPLDIASFSDQLDMLLQVAEERISQDLKGELDFDLDPEHAPVIGEDGEESRGAADLKVYVLVNKLQELVKKLVAIIEFKFTDEKQAGFQGACYACKEAPINMHNSQTNPIYVLCFSERWKRSILHLRGEVSVKNGTLDRSSLPAFRKTEKMMGFKDPIPEEELVEMLQERTAFFQRKYSQAPQSLYPDNMYLVGTLYTSDEANTHRLYEGLLRIIIGDAVLKWSKEMLNKVVEARESIRMEERVLHTDENQKQHNLRL</sequence>
<dbReference type="Gramene" id="EFJ32789">
    <property type="protein sequence ID" value="EFJ32789"/>
    <property type="gene ID" value="SELMODRAFT_407914"/>
</dbReference>
<dbReference type="HOGENOM" id="CLU_583179_0_0_1"/>
<evidence type="ECO:0000313" key="2">
    <source>
        <dbReference type="Proteomes" id="UP000001514"/>
    </source>
</evidence>
<proteinExistence type="predicted"/>
<dbReference type="AlphaFoldDB" id="D8R563"/>
<accession>D8R563</accession>